<evidence type="ECO:0000256" key="6">
    <source>
        <dbReference type="ARBA" id="ARBA00022695"/>
    </source>
</evidence>
<keyword evidence="5 15" id="KW-0808">Transferase</keyword>
<feature type="active site" evidence="15">
    <location>
        <position position="112"/>
    </location>
</feature>
<comment type="subunit">
    <text evidence="15">Monomer.</text>
</comment>
<keyword evidence="6 15" id="KW-0548">Nucleotidyltransferase</keyword>
<keyword evidence="3 15" id="KW-0515">Mutator protein</keyword>
<dbReference type="SUPFAM" id="SSF56672">
    <property type="entry name" value="DNA/RNA polymerases"/>
    <property type="match status" value="1"/>
</dbReference>
<dbReference type="GO" id="GO:0000287">
    <property type="term" value="F:magnesium ion binding"/>
    <property type="evidence" value="ECO:0007669"/>
    <property type="project" value="UniProtKB-UniRule"/>
</dbReference>
<evidence type="ECO:0000256" key="2">
    <source>
        <dbReference type="ARBA" id="ARBA00010945"/>
    </source>
</evidence>
<dbReference type="GO" id="GO:0006281">
    <property type="term" value="P:DNA repair"/>
    <property type="evidence" value="ECO:0007669"/>
    <property type="project" value="UniProtKB-UniRule"/>
</dbReference>
<evidence type="ECO:0000256" key="3">
    <source>
        <dbReference type="ARBA" id="ARBA00022457"/>
    </source>
</evidence>
<comment type="similarity">
    <text evidence="2 15">Belongs to the DNA polymerase type-Y family.</text>
</comment>
<reference evidence="17 18" key="1">
    <citation type="submission" date="2018-08" db="EMBL/GenBank/DDBJ databases">
        <title>Murine metabolic-syndrome-specific gut microbial biobank.</title>
        <authorList>
            <person name="Liu C."/>
        </authorList>
    </citation>
    <scope>NUCLEOTIDE SEQUENCE [LARGE SCALE GENOMIC DNA]</scope>
    <source>
        <strain evidence="17 18">583</strain>
    </source>
</reference>
<name>A0A845R1H9_9CLOT</name>
<dbReference type="Gene3D" id="1.10.150.20">
    <property type="entry name" value="5' to 3' exonuclease, C-terminal subdomain"/>
    <property type="match status" value="1"/>
</dbReference>
<keyword evidence="18" id="KW-1185">Reference proteome</keyword>
<evidence type="ECO:0000256" key="9">
    <source>
        <dbReference type="ARBA" id="ARBA00022763"/>
    </source>
</evidence>
<sequence length="415" mass="47190">MKRIIFHIDVNSAYLSWESVWRIQHGATIDLRNIPSVVGGDPKNRSGIILAKSIPAKERGVKTGETLYSAFEKCKDLVVVPPNYSLYVKCSDAMNTIFREYTPKVQRYSVDESFLDVTGTENIWGNPIKLAYIIKERIKKELGFTVSVGISENKLLAKMASDMKKPDGVTTIFKKDIKTKMWHLDVGELFMVGRRTLNKLHNLGIETIGDLANFDLEVLRYKLKSHGEMIYRYANGIEDSEVRKSNRLDIKGIGNSTTTSFDIDNKNEALMVLLSLCETVGMRLRDAKYITSLISVSIKTSEFVKYSHQQKIFTPTDSTNIIYEYAKKLFNEMWKGENIRHIGVRVSEFSDNDIIQLNMIHRNNEKMKKLDKVIDSIRTKYDSNAIVRGCFIGSDIKPLTGGTHDGDYPVMSSIL</sequence>
<keyword evidence="7 15" id="KW-0235">DNA replication</keyword>
<evidence type="ECO:0000259" key="16">
    <source>
        <dbReference type="PROSITE" id="PS50173"/>
    </source>
</evidence>
<dbReference type="GO" id="GO:0005829">
    <property type="term" value="C:cytosol"/>
    <property type="evidence" value="ECO:0007669"/>
    <property type="project" value="TreeGrafter"/>
</dbReference>
<feature type="domain" description="UmuC" evidence="16">
    <location>
        <begin position="5"/>
        <end position="193"/>
    </location>
</feature>
<evidence type="ECO:0000256" key="14">
    <source>
        <dbReference type="ARBA" id="ARBA00049244"/>
    </source>
</evidence>
<accession>A0A845R1H9</accession>
<organism evidence="17 18">
    <name type="scientific">Senegalia massiliensis</name>
    <dbReference type="NCBI Taxonomy" id="1720316"/>
    <lineage>
        <taxon>Bacteria</taxon>
        <taxon>Bacillati</taxon>
        <taxon>Bacillota</taxon>
        <taxon>Clostridia</taxon>
        <taxon>Eubacteriales</taxon>
        <taxon>Clostridiaceae</taxon>
        <taxon>Senegalia</taxon>
    </lineage>
</organism>
<dbReference type="PANTHER" id="PTHR11076">
    <property type="entry name" value="DNA REPAIR POLYMERASE UMUC / TRANSFERASE FAMILY MEMBER"/>
    <property type="match status" value="1"/>
</dbReference>
<dbReference type="AlphaFoldDB" id="A0A845R1H9"/>
<dbReference type="Gene3D" id="3.40.1170.60">
    <property type="match status" value="1"/>
</dbReference>
<dbReference type="GO" id="GO:0009432">
    <property type="term" value="P:SOS response"/>
    <property type="evidence" value="ECO:0007669"/>
    <property type="project" value="TreeGrafter"/>
</dbReference>
<comment type="cofactor">
    <cofactor evidence="15">
        <name>Mg(2+)</name>
        <dbReference type="ChEBI" id="CHEBI:18420"/>
    </cofactor>
    <text evidence="15">Binds 2 magnesium ions per subunit.</text>
</comment>
<keyword evidence="12 15" id="KW-0238">DNA-binding</keyword>
<dbReference type="PANTHER" id="PTHR11076:SF35">
    <property type="entry name" value="DNA REPAIR PROTEIN HOMOLOG YOBH"/>
    <property type="match status" value="1"/>
</dbReference>
<evidence type="ECO:0000313" key="17">
    <source>
        <dbReference type="EMBL" id="NBI07576.1"/>
    </source>
</evidence>
<gene>
    <name evidence="15" type="primary">dinB</name>
    <name evidence="17" type="ORF">D3Z33_12010</name>
</gene>
<dbReference type="InterPro" id="IPR001126">
    <property type="entry name" value="UmuC"/>
</dbReference>
<evidence type="ECO:0000256" key="15">
    <source>
        <dbReference type="HAMAP-Rule" id="MF_01113"/>
    </source>
</evidence>
<dbReference type="GO" id="GO:0003887">
    <property type="term" value="F:DNA-directed DNA polymerase activity"/>
    <property type="evidence" value="ECO:0007669"/>
    <property type="project" value="UniProtKB-UniRule"/>
</dbReference>
<feature type="binding site" evidence="15">
    <location>
        <position position="111"/>
    </location>
    <ligand>
        <name>Mg(2+)</name>
        <dbReference type="ChEBI" id="CHEBI:18420"/>
    </ligand>
</feature>
<evidence type="ECO:0000256" key="10">
    <source>
        <dbReference type="ARBA" id="ARBA00022842"/>
    </source>
</evidence>
<keyword evidence="11 15" id="KW-0239">DNA-directed DNA polymerase</keyword>
<dbReference type="Pfam" id="PF21999">
    <property type="entry name" value="IMS_HHH_1"/>
    <property type="match status" value="1"/>
</dbReference>
<dbReference type="InterPro" id="IPR043128">
    <property type="entry name" value="Rev_trsase/Diguanyl_cyclase"/>
</dbReference>
<evidence type="ECO:0000256" key="13">
    <source>
        <dbReference type="ARBA" id="ARBA00023204"/>
    </source>
</evidence>
<dbReference type="Gene3D" id="3.30.1490.100">
    <property type="entry name" value="DNA polymerase, Y-family, little finger domain"/>
    <property type="match status" value="1"/>
</dbReference>
<dbReference type="GO" id="GO:0006261">
    <property type="term" value="P:DNA-templated DNA replication"/>
    <property type="evidence" value="ECO:0007669"/>
    <property type="project" value="UniProtKB-UniRule"/>
</dbReference>
<protein>
    <recommendedName>
        <fullName evidence="15">DNA polymerase IV</fullName>
        <shortName evidence="15">Pol IV</shortName>
        <ecNumber evidence="15">2.7.7.7</ecNumber>
    </recommendedName>
</protein>
<dbReference type="SUPFAM" id="SSF100879">
    <property type="entry name" value="Lesion bypass DNA polymerase (Y-family), little finger domain"/>
    <property type="match status" value="1"/>
</dbReference>
<evidence type="ECO:0000256" key="11">
    <source>
        <dbReference type="ARBA" id="ARBA00022932"/>
    </source>
</evidence>
<evidence type="ECO:0000256" key="5">
    <source>
        <dbReference type="ARBA" id="ARBA00022679"/>
    </source>
</evidence>
<comment type="function">
    <text evidence="15">Poorly processive, error-prone DNA polymerase involved in untargeted mutagenesis. Copies undamaged DNA at stalled replication forks, which arise in vivo from mismatched or misaligned primer ends. These misaligned primers can be extended by PolIV. Exhibits no 3'-5' exonuclease (proofreading) activity. May be involved in translesional synthesis, in conjunction with the beta clamp from PolIII.</text>
</comment>
<dbReference type="InterPro" id="IPR050116">
    <property type="entry name" value="DNA_polymerase-Y"/>
</dbReference>
<keyword evidence="4 15" id="KW-0963">Cytoplasm</keyword>
<dbReference type="Proteomes" id="UP000467132">
    <property type="component" value="Unassembled WGS sequence"/>
</dbReference>
<dbReference type="InterPro" id="IPR017961">
    <property type="entry name" value="DNA_pol_Y-fam_little_finger"/>
</dbReference>
<keyword evidence="10 15" id="KW-0460">Magnesium</keyword>
<dbReference type="InterPro" id="IPR036775">
    <property type="entry name" value="DNA_pol_Y-fam_lit_finger_sf"/>
</dbReference>
<comment type="catalytic activity">
    <reaction evidence="14 15">
        <text>DNA(n) + a 2'-deoxyribonucleoside 5'-triphosphate = DNA(n+1) + diphosphate</text>
        <dbReference type="Rhea" id="RHEA:22508"/>
        <dbReference type="Rhea" id="RHEA-COMP:17339"/>
        <dbReference type="Rhea" id="RHEA-COMP:17340"/>
        <dbReference type="ChEBI" id="CHEBI:33019"/>
        <dbReference type="ChEBI" id="CHEBI:61560"/>
        <dbReference type="ChEBI" id="CHEBI:173112"/>
        <dbReference type="EC" id="2.7.7.7"/>
    </reaction>
</comment>
<dbReference type="RefSeq" id="WP_160198045.1">
    <property type="nucleotide sequence ID" value="NZ_QXXA01000013.1"/>
</dbReference>
<evidence type="ECO:0000256" key="12">
    <source>
        <dbReference type="ARBA" id="ARBA00023125"/>
    </source>
</evidence>
<proteinExistence type="inferred from homology"/>
<dbReference type="GO" id="GO:0042276">
    <property type="term" value="P:error-prone translesion synthesis"/>
    <property type="evidence" value="ECO:0007669"/>
    <property type="project" value="TreeGrafter"/>
</dbReference>
<dbReference type="Pfam" id="PF11799">
    <property type="entry name" value="IMS_C"/>
    <property type="match status" value="1"/>
</dbReference>
<dbReference type="EMBL" id="QXXA01000013">
    <property type="protein sequence ID" value="NBI07576.1"/>
    <property type="molecule type" value="Genomic_DNA"/>
</dbReference>
<comment type="caution">
    <text evidence="17">The sequence shown here is derived from an EMBL/GenBank/DDBJ whole genome shotgun (WGS) entry which is preliminary data.</text>
</comment>
<dbReference type="InterPro" id="IPR053848">
    <property type="entry name" value="IMS_HHH_1"/>
</dbReference>
<dbReference type="EC" id="2.7.7.7" evidence="15"/>
<keyword evidence="13 15" id="KW-0234">DNA repair</keyword>
<dbReference type="InterPro" id="IPR043502">
    <property type="entry name" value="DNA/RNA_pol_sf"/>
</dbReference>
<evidence type="ECO:0000256" key="7">
    <source>
        <dbReference type="ARBA" id="ARBA00022705"/>
    </source>
</evidence>
<evidence type="ECO:0000256" key="4">
    <source>
        <dbReference type="ARBA" id="ARBA00022490"/>
    </source>
</evidence>
<feature type="binding site" evidence="15">
    <location>
        <position position="9"/>
    </location>
    <ligand>
        <name>Mg(2+)</name>
        <dbReference type="ChEBI" id="CHEBI:18420"/>
    </ligand>
</feature>
<evidence type="ECO:0000256" key="8">
    <source>
        <dbReference type="ARBA" id="ARBA00022723"/>
    </source>
</evidence>
<dbReference type="HAMAP" id="MF_01113">
    <property type="entry name" value="DNApol_IV"/>
    <property type="match status" value="1"/>
</dbReference>
<keyword evidence="9 15" id="KW-0227">DNA damage</keyword>
<evidence type="ECO:0000256" key="1">
    <source>
        <dbReference type="ARBA" id="ARBA00004496"/>
    </source>
</evidence>
<comment type="subcellular location">
    <subcellularLocation>
        <location evidence="1 15">Cytoplasm</location>
    </subcellularLocation>
</comment>
<dbReference type="PROSITE" id="PS50173">
    <property type="entry name" value="UMUC"/>
    <property type="match status" value="1"/>
</dbReference>
<evidence type="ECO:0000313" key="18">
    <source>
        <dbReference type="Proteomes" id="UP000467132"/>
    </source>
</evidence>
<dbReference type="Pfam" id="PF00817">
    <property type="entry name" value="IMS"/>
    <property type="match status" value="1"/>
</dbReference>
<feature type="site" description="Substrate discrimination" evidence="15">
    <location>
        <position position="14"/>
    </location>
</feature>
<dbReference type="InterPro" id="IPR022880">
    <property type="entry name" value="DNApol_IV"/>
</dbReference>
<dbReference type="CDD" id="cd03586">
    <property type="entry name" value="PolY_Pol_IV_kappa"/>
    <property type="match status" value="1"/>
</dbReference>
<dbReference type="Gene3D" id="3.30.70.270">
    <property type="match status" value="1"/>
</dbReference>
<dbReference type="GO" id="GO:0003684">
    <property type="term" value="F:damaged DNA binding"/>
    <property type="evidence" value="ECO:0007669"/>
    <property type="project" value="InterPro"/>
</dbReference>
<keyword evidence="8 15" id="KW-0479">Metal-binding</keyword>
<dbReference type="OrthoDB" id="9808813at2"/>